<dbReference type="InterPro" id="IPR036291">
    <property type="entry name" value="NAD(P)-bd_dom_sf"/>
</dbReference>
<dbReference type="Pfam" id="PF08240">
    <property type="entry name" value="ADH_N"/>
    <property type="match status" value="1"/>
</dbReference>
<organism evidence="7 8">
    <name type="scientific">Micromonospora humi</name>
    <dbReference type="NCBI Taxonomy" id="745366"/>
    <lineage>
        <taxon>Bacteria</taxon>
        <taxon>Bacillati</taxon>
        <taxon>Actinomycetota</taxon>
        <taxon>Actinomycetes</taxon>
        <taxon>Micromonosporales</taxon>
        <taxon>Micromonosporaceae</taxon>
        <taxon>Micromonospora</taxon>
    </lineage>
</organism>
<dbReference type="OrthoDB" id="9797931at2"/>
<dbReference type="PROSITE" id="PS00059">
    <property type="entry name" value="ADH_ZINC"/>
    <property type="match status" value="1"/>
</dbReference>
<keyword evidence="8" id="KW-1185">Reference proteome</keyword>
<dbReference type="Proteomes" id="UP000199360">
    <property type="component" value="Unassembled WGS sequence"/>
</dbReference>
<evidence type="ECO:0000256" key="1">
    <source>
        <dbReference type="ARBA" id="ARBA00001947"/>
    </source>
</evidence>
<gene>
    <name evidence="7" type="ORF">GA0070213_11882</name>
</gene>
<dbReference type="InterPro" id="IPR013154">
    <property type="entry name" value="ADH-like_N"/>
</dbReference>
<reference evidence="8" key="1">
    <citation type="submission" date="2016-06" db="EMBL/GenBank/DDBJ databases">
        <authorList>
            <person name="Varghese N."/>
            <person name="Submissions Spin"/>
        </authorList>
    </citation>
    <scope>NUCLEOTIDE SEQUENCE [LARGE SCALE GENOMIC DNA]</scope>
    <source>
        <strain evidence="8">DSM 45647</strain>
    </source>
</reference>
<feature type="domain" description="Enoyl reductase (ER)" evidence="6">
    <location>
        <begin position="9"/>
        <end position="335"/>
    </location>
</feature>
<dbReference type="Gene3D" id="3.40.50.720">
    <property type="entry name" value="NAD(P)-binding Rossmann-like Domain"/>
    <property type="match status" value="1"/>
</dbReference>
<sequence>MTQAALYVGDRTFTVEERPAVPPGPGEVRIAVAYTGICGTDLHVLHGAMDHRVSVPAVIGHEMAGRVAELGAGVTGWRVGDAVTVMPLAWCGRCPACRAGNQHVCHRLTFIGVDSPGAMQGSWTVPAETLVGLPEGMSLRHGALIEPTAVAVHDVRRSRLAAGEHAVVIGAGPVGLLIACVARSVGAAVVLVELDPHRRDVAAKLGFTVVDPATTDPADFVDGWTGGAGAAVVFEVSGSAGGVRTATGLLAVRGRLVVVGIHPVPREVDLHRVFWRELEIVGARVYRRDDFTEAVRLLAAGEAPAADLISAVVPLSDVAGAFDALERGGVVKILIDCGGGR</sequence>
<dbReference type="InterPro" id="IPR011032">
    <property type="entry name" value="GroES-like_sf"/>
</dbReference>
<dbReference type="EMBL" id="FMDM01000018">
    <property type="protein sequence ID" value="SCG77540.1"/>
    <property type="molecule type" value="Genomic_DNA"/>
</dbReference>
<dbReference type="STRING" id="745366.GA0070213_11882"/>
<evidence type="ECO:0000256" key="3">
    <source>
        <dbReference type="ARBA" id="ARBA00022833"/>
    </source>
</evidence>
<evidence type="ECO:0000259" key="6">
    <source>
        <dbReference type="SMART" id="SM00829"/>
    </source>
</evidence>
<dbReference type="SMART" id="SM00829">
    <property type="entry name" value="PKS_ER"/>
    <property type="match status" value="1"/>
</dbReference>
<evidence type="ECO:0000256" key="5">
    <source>
        <dbReference type="RuleBase" id="RU361277"/>
    </source>
</evidence>
<dbReference type="GO" id="GO:0008270">
    <property type="term" value="F:zinc ion binding"/>
    <property type="evidence" value="ECO:0007669"/>
    <property type="project" value="InterPro"/>
</dbReference>
<dbReference type="PANTHER" id="PTHR43401:SF2">
    <property type="entry name" value="L-THREONINE 3-DEHYDROGENASE"/>
    <property type="match status" value="1"/>
</dbReference>
<dbReference type="InterPro" id="IPR050129">
    <property type="entry name" value="Zn_alcohol_dh"/>
</dbReference>
<comment type="similarity">
    <text evidence="5">Belongs to the zinc-containing alcohol dehydrogenase family.</text>
</comment>
<dbReference type="InterPro" id="IPR020843">
    <property type="entry name" value="ER"/>
</dbReference>
<evidence type="ECO:0000256" key="2">
    <source>
        <dbReference type="ARBA" id="ARBA00022723"/>
    </source>
</evidence>
<name>A0A1C5K463_9ACTN</name>
<evidence type="ECO:0000256" key="4">
    <source>
        <dbReference type="ARBA" id="ARBA00023002"/>
    </source>
</evidence>
<evidence type="ECO:0000313" key="8">
    <source>
        <dbReference type="Proteomes" id="UP000199360"/>
    </source>
</evidence>
<dbReference type="InterPro" id="IPR002328">
    <property type="entry name" value="ADH_Zn_CS"/>
</dbReference>
<dbReference type="Pfam" id="PF00107">
    <property type="entry name" value="ADH_zinc_N"/>
    <property type="match status" value="1"/>
</dbReference>
<dbReference type="GO" id="GO:0016491">
    <property type="term" value="F:oxidoreductase activity"/>
    <property type="evidence" value="ECO:0007669"/>
    <property type="project" value="UniProtKB-KW"/>
</dbReference>
<keyword evidence="2 5" id="KW-0479">Metal-binding</keyword>
<dbReference type="Gene3D" id="3.90.180.10">
    <property type="entry name" value="Medium-chain alcohol dehydrogenases, catalytic domain"/>
    <property type="match status" value="1"/>
</dbReference>
<evidence type="ECO:0000313" key="7">
    <source>
        <dbReference type="EMBL" id="SCG77540.1"/>
    </source>
</evidence>
<accession>A0A1C5K463</accession>
<dbReference type="RefSeq" id="WP_091070902.1">
    <property type="nucleotide sequence ID" value="NZ_FMDM01000018.1"/>
</dbReference>
<protein>
    <submittedName>
        <fullName evidence="7">2-desacetyl-2-hydroxyethyl bacteriochlorophyllide A dehydrogenase</fullName>
    </submittedName>
</protein>
<dbReference type="SUPFAM" id="SSF50129">
    <property type="entry name" value="GroES-like"/>
    <property type="match status" value="1"/>
</dbReference>
<comment type="cofactor">
    <cofactor evidence="1 5">
        <name>Zn(2+)</name>
        <dbReference type="ChEBI" id="CHEBI:29105"/>
    </cofactor>
</comment>
<dbReference type="AlphaFoldDB" id="A0A1C5K463"/>
<keyword evidence="3 5" id="KW-0862">Zinc</keyword>
<dbReference type="InterPro" id="IPR013149">
    <property type="entry name" value="ADH-like_C"/>
</dbReference>
<dbReference type="PANTHER" id="PTHR43401">
    <property type="entry name" value="L-THREONINE 3-DEHYDROGENASE"/>
    <property type="match status" value="1"/>
</dbReference>
<proteinExistence type="inferred from homology"/>
<keyword evidence="4" id="KW-0560">Oxidoreductase</keyword>
<dbReference type="SUPFAM" id="SSF51735">
    <property type="entry name" value="NAD(P)-binding Rossmann-fold domains"/>
    <property type="match status" value="1"/>
</dbReference>